<dbReference type="InterPro" id="IPR000620">
    <property type="entry name" value="EamA_dom"/>
</dbReference>
<dbReference type="RefSeq" id="WP_106002733.1">
    <property type="nucleotide sequence ID" value="NZ_CP027527.1"/>
</dbReference>
<keyword evidence="3 5" id="KW-1133">Transmembrane helix</keyword>
<feature type="domain" description="EamA" evidence="6">
    <location>
        <begin position="141"/>
        <end position="277"/>
    </location>
</feature>
<dbReference type="AlphaFoldDB" id="A4TZP3"/>
<feature type="transmembrane region" description="Helical" evidence="5">
    <location>
        <begin position="137"/>
        <end position="156"/>
    </location>
</feature>
<dbReference type="Pfam" id="PF00892">
    <property type="entry name" value="EamA"/>
    <property type="match status" value="2"/>
</dbReference>
<feature type="transmembrane region" description="Helical" evidence="5">
    <location>
        <begin position="168"/>
        <end position="188"/>
    </location>
</feature>
<feature type="transmembrane region" description="Helical" evidence="5">
    <location>
        <begin position="7"/>
        <end position="27"/>
    </location>
</feature>
<sequence>MPLKDWLLAISVVTLWGLNFIAVKVAVQTIPPFLLTAIRFALVAAVLAPLFRPARPQWKGIIGISLVLGVGHFGLMFVGVSGMDAASAAIITQLGVPFSALVAWVAFGEKLGLGRTIGLILAFSGVALLAGEPSLPSLLPVLILVVAMIAWAVSNVQVKRLGDINPLALNGWMAVFAAPMLLALSLTLESGHTELPARLLADWKPLAGLAYTVIASSLVAYTLWYGLLARHPMNRVVPVTLLGPVVAVAGGVLVLGETLTWQKLVGGAITILGVAVVQFVGGIRRPPAEPEPGT</sequence>
<proteinExistence type="predicted"/>
<feature type="transmembrane region" description="Helical" evidence="5">
    <location>
        <begin position="85"/>
        <end position="106"/>
    </location>
</feature>
<dbReference type="InterPro" id="IPR037185">
    <property type="entry name" value="EmrE-like"/>
</dbReference>
<dbReference type="PANTHER" id="PTHR32322">
    <property type="entry name" value="INNER MEMBRANE TRANSPORTER"/>
    <property type="match status" value="1"/>
</dbReference>
<accession>A4TZP3</accession>
<keyword evidence="4 5" id="KW-0472">Membrane</keyword>
<comment type="subcellular location">
    <subcellularLocation>
        <location evidence="1">Membrane</location>
        <topology evidence="1">Multi-pass membrane protein</topology>
    </subcellularLocation>
</comment>
<protein>
    <submittedName>
        <fullName evidence="7">Integral membrane protein</fullName>
    </submittedName>
</protein>
<reference evidence="7" key="1">
    <citation type="journal article" date="2007" name="J. Bacteriol.">
        <title>Comparative genome analysis of four magnetotactic bacteria reveals a complex set of group-specific genes implicated in magnetosome biomineralization and function.</title>
        <authorList>
            <person name="Richter M."/>
            <person name="Kube M."/>
            <person name="Bazylinski D.A."/>
            <person name="Lombardot T."/>
            <person name="Gloeckner F.O."/>
            <person name="Reinhardt R."/>
            <person name="Schueler D."/>
        </authorList>
    </citation>
    <scope>NUCLEOTIDE SEQUENCE</scope>
    <source>
        <strain evidence="7">MSR-1</strain>
    </source>
</reference>
<feature type="transmembrane region" description="Helical" evidence="5">
    <location>
        <begin position="261"/>
        <end position="280"/>
    </location>
</feature>
<feature type="transmembrane region" description="Helical" evidence="5">
    <location>
        <begin position="236"/>
        <end position="255"/>
    </location>
</feature>
<gene>
    <name evidence="7" type="ORF">MGR_3252</name>
</gene>
<evidence type="ECO:0000256" key="3">
    <source>
        <dbReference type="ARBA" id="ARBA00022989"/>
    </source>
</evidence>
<dbReference type="Gene3D" id="1.10.3730.20">
    <property type="match status" value="2"/>
</dbReference>
<evidence type="ECO:0000256" key="2">
    <source>
        <dbReference type="ARBA" id="ARBA00022692"/>
    </source>
</evidence>
<feature type="domain" description="EamA" evidence="6">
    <location>
        <begin position="7"/>
        <end position="129"/>
    </location>
</feature>
<feature type="transmembrane region" description="Helical" evidence="5">
    <location>
        <begin position="58"/>
        <end position="79"/>
    </location>
</feature>
<dbReference type="SUPFAM" id="SSF103481">
    <property type="entry name" value="Multidrug resistance efflux transporter EmrE"/>
    <property type="match status" value="2"/>
</dbReference>
<evidence type="ECO:0000256" key="4">
    <source>
        <dbReference type="ARBA" id="ARBA00023136"/>
    </source>
</evidence>
<feature type="transmembrane region" description="Helical" evidence="5">
    <location>
        <begin position="113"/>
        <end position="131"/>
    </location>
</feature>
<feature type="transmembrane region" description="Helical" evidence="5">
    <location>
        <begin position="33"/>
        <end position="51"/>
    </location>
</feature>
<evidence type="ECO:0000259" key="6">
    <source>
        <dbReference type="Pfam" id="PF00892"/>
    </source>
</evidence>
<dbReference type="PANTHER" id="PTHR32322:SF9">
    <property type="entry name" value="AMINO-ACID METABOLITE EFFLUX PUMP-RELATED"/>
    <property type="match status" value="1"/>
</dbReference>
<dbReference type="GO" id="GO:0016020">
    <property type="term" value="C:membrane"/>
    <property type="evidence" value="ECO:0007669"/>
    <property type="project" value="UniProtKB-SubCell"/>
</dbReference>
<evidence type="ECO:0000256" key="5">
    <source>
        <dbReference type="SAM" id="Phobius"/>
    </source>
</evidence>
<name>A4TZP3_9PROT</name>
<keyword evidence="2 5" id="KW-0812">Transmembrane</keyword>
<feature type="transmembrane region" description="Helical" evidence="5">
    <location>
        <begin position="208"/>
        <end position="229"/>
    </location>
</feature>
<evidence type="ECO:0000313" key="7">
    <source>
        <dbReference type="EMBL" id="CAM76100.1"/>
    </source>
</evidence>
<organism evidence="7">
    <name type="scientific">Magnetospirillum gryphiswaldense</name>
    <dbReference type="NCBI Taxonomy" id="55518"/>
    <lineage>
        <taxon>Bacteria</taxon>
        <taxon>Pseudomonadati</taxon>
        <taxon>Pseudomonadota</taxon>
        <taxon>Alphaproteobacteria</taxon>
        <taxon>Rhodospirillales</taxon>
        <taxon>Rhodospirillaceae</taxon>
        <taxon>Magnetospirillum</taxon>
    </lineage>
</organism>
<evidence type="ECO:0000256" key="1">
    <source>
        <dbReference type="ARBA" id="ARBA00004141"/>
    </source>
</evidence>
<dbReference type="EMBL" id="CU459003">
    <property type="protein sequence ID" value="CAM76100.1"/>
    <property type="molecule type" value="Genomic_DNA"/>
</dbReference>
<dbReference type="InterPro" id="IPR050638">
    <property type="entry name" value="AA-Vitamin_Transporters"/>
</dbReference>